<sequence>MQRDADQDDDAMSRTVDDATTDDVNMETASSPTPGKRDGGDAVGNPHVKKRQRTSHATLENDAPPPPPPAARDKSNFLSTDTQKAKVKKRGFSIAHEFEREINVAQPPTSLQQSQSPDRRSMSPVPPPLAHRGGNDVDFFPPAPSLFSSPKPPTPETGAARKPKRSTATATHRRDTISPGRAVPMPQSELPGDNSSSRRDTLSPDGFRRIESLVEDEESSQERAGHKELEEEEKTEEGKDSSHRHDDSPTHAATPHPIETRRLPTSPKSSNNDNDDDVVAHSSPPHATTVASVRGAAAAAEKNDMAARRSTLDPSELAGMFGSSDLATSHDMAASGRRDTLDPLEALAVLEGMSTLEGGEHEGQQHKKKKLAQELALDSHATIGPTNQHGTSNKDNASRRDTLNPSDLMQLQLDSDDDDDHLVLSSFQSERSDGQVTSTSSPPSILEAIGKPTSPPRTKSDAISADPSRDRRRRRSTQAPTPSSSSLGPSTRKNSTHETKRVVTKPGPHPEMFPLDKIDSDDDDDVTSENTSILDEADHFLDKEEENHSLSFPFGSIRSPTRKRNKAAPNNVVGVSPLDNIADARRYVQSIYM</sequence>
<protein>
    <submittedName>
        <fullName evidence="2">Uncharacterized protein</fullName>
    </submittedName>
</protein>
<feature type="region of interest" description="Disordered" evidence="1">
    <location>
        <begin position="353"/>
        <end position="530"/>
    </location>
</feature>
<dbReference type="AlphaFoldDB" id="A0A3R6Y176"/>
<dbReference type="EMBL" id="QUTG01002194">
    <property type="protein sequence ID" value="RHY97302.1"/>
    <property type="molecule type" value="Genomic_DNA"/>
</dbReference>
<evidence type="ECO:0000256" key="1">
    <source>
        <dbReference type="SAM" id="MobiDB-lite"/>
    </source>
</evidence>
<accession>A0A3R6Y176</accession>
<dbReference type="Proteomes" id="UP000285430">
    <property type="component" value="Unassembled WGS sequence"/>
</dbReference>
<organism evidence="2 5">
    <name type="scientific">Aphanomyces astaci</name>
    <name type="common">Crayfish plague agent</name>
    <dbReference type="NCBI Taxonomy" id="112090"/>
    <lineage>
        <taxon>Eukaryota</taxon>
        <taxon>Sar</taxon>
        <taxon>Stramenopiles</taxon>
        <taxon>Oomycota</taxon>
        <taxon>Saprolegniomycetes</taxon>
        <taxon>Saprolegniales</taxon>
        <taxon>Verrucalvaceae</taxon>
        <taxon>Aphanomyces</taxon>
    </lineage>
</organism>
<dbReference type="VEuPathDB" id="FungiDB:H257_13907"/>
<feature type="region of interest" description="Disordered" evidence="1">
    <location>
        <begin position="1"/>
        <end position="339"/>
    </location>
</feature>
<feature type="compositionally biased region" description="Low complexity" evidence="1">
    <location>
        <begin position="106"/>
        <end position="116"/>
    </location>
</feature>
<feature type="compositionally biased region" description="Basic and acidic residues" evidence="1">
    <location>
        <begin position="236"/>
        <end position="249"/>
    </location>
</feature>
<feature type="compositionally biased region" description="Low complexity" evidence="1">
    <location>
        <begin position="477"/>
        <end position="491"/>
    </location>
</feature>
<feature type="compositionally biased region" description="Polar residues" evidence="1">
    <location>
        <begin position="384"/>
        <end position="395"/>
    </location>
</feature>
<feature type="region of interest" description="Disordered" evidence="1">
    <location>
        <begin position="550"/>
        <end position="569"/>
    </location>
</feature>
<feature type="compositionally biased region" description="Basic and acidic residues" evidence="1">
    <location>
        <begin position="1"/>
        <end position="17"/>
    </location>
</feature>
<feature type="compositionally biased region" description="Polar residues" evidence="1">
    <location>
        <begin position="434"/>
        <end position="443"/>
    </location>
</feature>
<feature type="compositionally biased region" description="Basic and acidic residues" evidence="1">
    <location>
        <begin position="220"/>
        <end position="229"/>
    </location>
</feature>
<reference evidence="4 5" key="1">
    <citation type="submission" date="2018-08" db="EMBL/GenBank/DDBJ databases">
        <title>Aphanomyces genome sequencing and annotation.</title>
        <authorList>
            <person name="Minardi D."/>
            <person name="Oidtmann B."/>
            <person name="Van Der Giezen M."/>
            <person name="Studholme D.J."/>
        </authorList>
    </citation>
    <scope>NUCLEOTIDE SEQUENCE [LARGE SCALE GENOMIC DNA]</scope>
    <source>
        <strain evidence="3 4">Da</strain>
        <strain evidence="2 5">Sv</strain>
    </source>
</reference>
<gene>
    <name evidence="2" type="ORF">DYB35_006708</name>
    <name evidence="3" type="ORF">DYB37_007226</name>
</gene>
<name>A0A3R6Y176_APHAT</name>
<proteinExistence type="predicted"/>
<feature type="compositionally biased region" description="Basic and acidic residues" evidence="1">
    <location>
        <begin position="301"/>
        <end position="311"/>
    </location>
</feature>
<dbReference type="Proteomes" id="UP000285712">
    <property type="component" value="Unassembled WGS sequence"/>
</dbReference>
<evidence type="ECO:0000313" key="5">
    <source>
        <dbReference type="Proteomes" id="UP000285712"/>
    </source>
</evidence>
<evidence type="ECO:0000313" key="3">
    <source>
        <dbReference type="EMBL" id="RHZ11139.1"/>
    </source>
</evidence>
<evidence type="ECO:0000313" key="2">
    <source>
        <dbReference type="EMBL" id="RHY97302.1"/>
    </source>
</evidence>
<feature type="compositionally biased region" description="Low complexity" evidence="1">
    <location>
        <begin position="287"/>
        <end position="300"/>
    </location>
</feature>
<dbReference type="EMBL" id="QUTH01005031">
    <property type="protein sequence ID" value="RHZ11139.1"/>
    <property type="molecule type" value="Genomic_DNA"/>
</dbReference>
<feature type="compositionally biased region" description="Basic and acidic residues" evidence="1">
    <location>
        <begin position="196"/>
        <end position="212"/>
    </location>
</feature>
<evidence type="ECO:0000313" key="4">
    <source>
        <dbReference type="Proteomes" id="UP000285430"/>
    </source>
</evidence>
<comment type="caution">
    <text evidence="2">The sequence shown here is derived from an EMBL/GenBank/DDBJ whole genome shotgun (WGS) entry which is preliminary data.</text>
</comment>